<gene>
    <name evidence="2" type="ORF">HUN01_24170</name>
</gene>
<evidence type="ECO:0000259" key="1">
    <source>
        <dbReference type="Pfam" id="PF07589"/>
    </source>
</evidence>
<protein>
    <submittedName>
        <fullName evidence="2">PEP-CTERM sorting domain-containing protein</fullName>
    </submittedName>
</protein>
<reference evidence="3" key="1">
    <citation type="submission" date="2020-06" db="EMBL/GenBank/DDBJ databases">
        <title>Nostoc edaphicum CCNP1411 genome.</title>
        <authorList>
            <person name="Fidor A."/>
            <person name="Grabski M."/>
            <person name="Gawor J."/>
            <person name="Gromadka R."/>
            <person name="Wegrzyn G."/>
            <person name="Mazur-Marzec H."/>
        </authorList>
    </citation>
    <scope>NUCLEOTIDE SEQUENCE [LARGE SCALE GENOMIC DNA]</scope>
    <source>
        <strain evidence="3">CCNP1411</strain>
    </source>
</reference>
<dbReference type="EMBL" id="CP054698">
    <property type="protein sequence ID" value="QMS90521.1"/>
    <property type="molecule type" value="Genomic_DNA"/>
</dbReference>
<dbReference type="InterPro" id="IPR013424">
    <property type="entry name" value="Ice-binding_C"/>
</dbReference>
<dbReference type="AlphaFoldDB" id="A0A7D7QL95"/>
<proteinExistence type="predicted"/>
<evidence type="ECO:0000313" key="3">
    <source>
        <dbReference type="Proteomes" id="UP000514713"/>
    </source>
</evidence>
<dbReference type="KEGG" id="ned:HUN01_24170"/>
<dbReference type="NCBIfam" id="TIGR02595">
    <property type="entry name" value="PEP_CTERM"/>
    <property type="match status" value="1"/>
</dbReference>
<dbReference type="Proteomes" id="UP000514713">
    <property type="component" value="Chromosome"/>
</dbReference>
<sequence length="156" mass="16912">MTMTTSFKDFSSPLTDVTFKLFDVDISNSKTWQDRVILKGFLGDQVVNAIFNPVLSQKNTIQQVDAYTLDGIGFDSDATNGDFGTVLVKFASAIDRFELVFTDGDDIGTRNPDSHGIGIGDIKYTASSQSVPEPASILGLLAFGTFGVSSVLKRKR</sequence>
<organism evidence="2 3">
    <name type="scientific">Nostoc edaphicum CCNP1411</name>
    <dbReference type="NCBI Taxonomy" id="1472755"/>
    <lineage>
        <taxon>Bacteria</taxon>
        <taxon>Bacillati</taxon>
        <taxon>Cyanobacteriota</taxon>
        <taxon>Cyanophyceae</taxon>
        <taxon>Nostocales</taxon>
        <taxon>Nostocaceae</taxon>
        <taxon>Nostoc</taxon>
    </lineage>
</organism>
<evidence type="ECO:0000313" key="2">
    <source>
        <dbReference type="EMBL" id="QMS90521.1"/>
    </source>
</evidence>
<name>A0A7D7QL95_9NOSO</name>
<feature type="domain" description="Ice-binding protein C-terminal" evidence="1">
    <location>
        <begin position="130"/>
        <end position="151"/>
    </location>
</feature>
<dbReference type="Pfam" id="PF07589">
    <property type="entry name" value="PEP-CTERM"/>
    <property type="match status" value="1"/>
</dbReference>
<keyword evidence="3" id="KW-1185">Reference proteome</keyword>
<accession>A0A7D7QL95</accession>